<dbReference type="GO" id="GO:0003848">
    <property type="term" value="F:2-amino-4-hydroxy-6-hydroxymethyldihydropteridine diphosphokinase activity"/>
    <property type="evidence" value="ECO:0007669"/>
    <property type="project" value="UniProtKB-EC"/>
</dbReference>
<keyword evidence="8" id="KW-0067">ATP-binding</keyword>
<evidence type="ECO:0000256" key="3">
    <source>
        <dbReference type="ARBA" id="ARBA00013253"/>
    </source>
</evidence>
<dbReference type="EC" id="2.7.6.3" evidence="3"/>
<dbReference type="Pfam" id="PF01288">
    <property type="entry name" value="HPPK"/>
    <property type="match status" value="1"/>
</dbReference>
<comment type="pathway">
    <text evidence="1">Cofactor biosynthesis; tetrahydrofolate biosynthesis; 2-amino-4-hydroxy-6-hydroxymethyl-7,8-dihydropteridine diphosphate from 7,8-dihydroneopterin triphosphate: step 4/4.</text>
</comment>
<evidence type="ECO:0000256" key="2">
    <source>
        <dbReference type="ARBA" id="ARBA00005810"/>
    </source>
</evidence>
<dbReference type="PANTHER" id="PTHR43071">
    <property type="entry name" value="2-AMINO-4-HYDROXY-6-HYDROXYMETHYLDIHYDROPTERIDINE PYROPHOSPHOKINASE"/>
    <property type="match status" value="1"/>
</dbReference>
<evidence type="ECO:0000259" key="13">
    <source>
        <dbReference type="Pfam" id="PF01288"/>
    </source>
</evidence>
<dbReference type="Gene3D" id="3.30.70.560">
    <property type="entry name" value="7,8-Dihydro-6-hydroxymethylpterin-pyrophosphokinase HPPK"/>
    <property type="match status" value="1"/>
</dbReference>
<dbReference type="InterPro" id="IPR035907">
    <property type="entry name" value="Hppk_sf"/>
</dbReference>
<dbReference type="EMBL" id="DWZE01000106">
    <property type="protein sequence ID" value="HJA84060.1"/>
    <property type="molecule type" value="Genomic_DNA"/>
</dbReference>
<comment type="caution">
    <text evidence="14">The sequence shown here is derived from an EMBL/GenBank/DDBJ whole genome shotgun (WGS) entry which is preliminary data.</text>
</comment>
<dbReference type="InterPro" id="IPR000550">
    <property type="entry name" value="Hppk"/>
</dbReference>
<evidence type="ECO:0000256" key="9">
    <source>
        <dbReference type="ARBA" id="ARBA00022909"/>
    </source>
</evidence>
<dbReference type="GO" id="GO:0005524">
    <property type="term" value="F:ATP binding"/>
    <property type="evidence" value="ECO:0007669"/>
    <property type="project" value="UniProtKB-KW"/>
</dbReference>
<name>A0A9D2HS86_9BACE</name>
<evidence type="ECO:0000256" key="10">
    <source>
        <dbReference type="ARBA" id="ARBA00029409"/>
    </source>
</evidence>
<evidence type="ECO:0000256" key="4">
    <source>
        <dbReference type="ARBA" id="ARBA00016218"/>
    </source>
</evidence>
<feature type="domain" description="7,8-dihydro-6-hydroxymethylpterin-pyrophosphokinase" evidence="13">
    <location>
        <begin position="5"/>
        <end position="120"/>
    </location>
</feature>
<evidence type="ECO:0000256" key="5">
    <source>
        <dbReference type="ARBA" id="ARBA00022679"/>
    </source>
</evidence>
<organism evidence="14 15">
    <name type="scientific">Candidatus Bacteroides intestinavium</name>
    <dbReference type="NCBI Taxonomy" id="2838469"/>
    <lineage>
        <taxon>Bacteria</taxon>
        <taxon>Pseudomonadati</taxon>
        <taxon>Bacteroidota</taxon>
        <taxon>Bacteroidia</taxon>
        <taxon>Bacteroidales</taxon>
        <taxon>Bacteroidaceae</taxon>
        <taxon>Bacteroides</taxon>
    </lineage>
</organism>
<proteinExistence type="inferred from homology"/>
<dbReference type="GO" id="GO:0046656">
    <property type="term" value="P:folic acid biosynthetic process"/>
    <property type="evidence" value="ECO:0007669"/>
    <property type="project" value="UniProtKB-KW"/>
</dbReference>
<evidence type="ECO:0000256" key="8">
    <source>
        <dbReference type="ARBA" id="ARBA00022840"/>
    </source>
</evidence>
<dbReference type="GO" id="GO:0016301">
    <property type="term" value="F:kinase activity"/>
    <property type="evidence" value="ECO:0007669"/>
    <property type="project" value="UniProtKB-KW"/>
</dbReference>
<evidence type="ECO:0000313" key="15">
    <source>
        <dbReference type="Proteomes" id="UP000823860"/>
    </source>
</evidence>
<keyword evidence="5" id="KW-0808">Transferase</keyword>
<evidence type="ECO:0000256" key="6">
    <source>
        <dbReference type="ARBA" id="ARBA00022741"/>
    </source>
</evidence>
<accession>A0A9D2HS86</accession>
<dbReference type="SUPFAM" id="SSF55083">
    <property type="entry name" value="6-hydroxymethyl-7,8-dihydropterin pyrophosphokinase, HPPK"/>
    <property type="match status" value="1"/>
</dbReference>
<keyword evidence="9" id="KW-0289">Folate biosynthesis</keyword>
<dbReference type="AlphaFoldDB" id="A0A9D2HS86"/>
<dbReference type="PANTHER" id="PTHR43071:SF1">
    <property type="entry name" value="2-AMINO-4-HYDROXY-6-HYDROXYMETHYLDIHYDROPTERIDINE PYROPHOSPHOKINASE"/>
    <property type="match status" value="1"/>
</dbReference>
<sequence length="126" mass="14604">MVYTVCIGSNEEREANLALARRRLAESFPDIRFSHEEETQPLALRRTAPFSNQLARFVSDWEQCEVCSRLKAIEREAGRLPGEKEREIVRLDIDLLACDGLVYKAEDWKRDYVERGVKELEEMEGG</sequence>
<evidence type="ECO:0000256" key="7">
    <source>
        <dbReference type="ARBA" id="ARBA00022777"/>
    </source>
</evidence>
<protein>
    <recommendedName>
        <fullName evidence="4">2-amino-4-hydroxy-6-hydroxymethyldihydropteridine pyrophosphokinase</fullName>
        <ecNumber evidence="3">2.7.6.3</ecNumber>
    </recommendedName>
    <alternativeName>
        <fullName evidence="11">6-hydroxymethyl-7,8-dihydropterin pyrophosphokinase</fullName>
    </alternativeName>
    <alternativeName>
        <fullName evidence="12">7,8-dihydro-6-hydroxymethylpterin-pyrophosphokinase</fullName>
    </alternativeName>
</protein>
<gene>
    <name evidence="14" type="ORF">H9785_08845</name>
</gene>
<dbReference type="Proteomes" id="UP000823860">
    <property type="component" value="Unassembled WGS sequence"/>
</dbReference>
<evidence type="ECO:0000256" key="1">
    <source>
        <dbReference type="ARBA" id="ARBA00005051"/>
    </source>
</evidence>
<reference evidence="14" key="2">
    <citation type="submission" date="2021-04" db="EMBL/GenBank/DDBJ databases">
        <authorList>
            <person name="Gilroy R."/>
        </authorList>
    </citation>
    <scope>NUCLEOTIDE SEQUENCE</scope>
    <source>
        <strain evidence="14">ChiHecec1B25-7008</strain>
    </source>
</reference>
<evidence type="ECO:0000256" key="12">
    <source>
        <dbReference type="ARBA" id="ARBA00033413"/>
    </source>
</evidence>
<evidence type="ECO:0000313" key="14">
    <source>
        <dbReference type="EMBL" id="HJA84060.1"/>
    </source>
</evidence>
<comment type="function">
    <text evidence="10">Catalyzes the transfer of pyrophosphate from adenosine triphosphate (ATP) to 6-hydroxymethyl-7,8-dihydropterin, an enzymatic step in folate biosynthesis pathway.</text>
</comment>
<evidence type="ECO:0000256" key="11">
    <source>
        <dbReference type="ARBA" id="ARBA00029766"/>
    </source>
</evidence>
<keyword evidence="7" id="KW-0418">Kinase</keyword>
<keyword evidence="6" id="KW-0547">Nucleotide-binding</keyword>
<reference evidence="14" key="1">
    <citation type="journal article" date="2021" name="PeerJ">
        <title>Extensive microbial diversity within the chicken gut microbiome revealed by metagenomics and culture.</title>
        <authorList>
            <person name="Gilroy R."/>
            <person name="Ravi A."/>
            <person name="Getino M."/>
            <person name="Pursley I."/>
            <person name="Horton D.L."/>
            <person name="Alikhan N.F."/>
            <person name="Baker D."/>
            <person name="Gharbi K."/>
            <person name="Hall N."/>
            <person name="Watson M."/>
            <person name="Adriaenssens E.M."/>
            <person name="Foster-Nyarko E."/>
            <person name="Jarju S."/>
            <person name="Secka A."/>
            <person name="Antonio M."/>
            <person name="Oren A."/>
            <person name="Chaudhuri R.R."/>
            <person name="La Ragione R."/>
            <person name="Hildebrand F."/>
            <person name="Pallen M.J."/>
        </authorList>
    </citation>
    <scope>NUCLEOTIDE SEQUENCE</scope>
    <source>
        <strain evidence="14">ChiHecec1B25-7008</strain>
    </source>
</reference>
<comment type="similarity">
    <text evidence="2">Belongs to the HPPK family.</text>
</comment>